<dbReference type="PANTHER" id="PTHR43464">
    <property type="entry name" value="METHYLTRANSFERASE"/>
    <property type="match status" value="1"/>
</dbReference>
<dbReference type="EMBL" id="BAAAKK010000002">
    <property type="protein sequence ID" value="GAA1420677.1"/>
    <property type="molecule type" value="Genomic_DNA"/>
</dbReference>
<dbReference type="RefSeq" id="WP_343918103.1">
    <property type="nucleotide sequence ID" value="NZ_BAAAKK010000002.1"/>
</dbReference>
<gene>
    <name evidence="5" type="ORF">GCM10009640_10370</name>
</gene>
<dbReference type="GO" id="GO:0008168">
    <property type="term" value="F:methyltransferase activity"/>
    <property type="evidence" value="ECO:0007669"/>
    <property type="project" value="UniProtKB-KW"/>
</dbReference>
<evidence type="ECO:0000256" key="3">
    <source>
        <dbReference type="ARBA" id="ARBA00022691"/>
    </source>
</evidence>
<reference evidence="5 6" key="1">
    <citation type="journal article" date="2019" name="Int. J. Syst. Evol. Microbiol.">
        <title>The Global Catalogue of Microorganisms (GCM) 10K type strain sequencing project: providing services to taxonomists for standard genome sequencing and annotation.</title>
        <authorList>
            <consortium name="The Broad Institute Genomics Platform"/>
            <consortium name="The Broad Institute Genome Sequencing Center for Infectious Disease"/>
            <person name="Wu L."/>
            <person name="Ma J."/>
        </authorList>
    </citation>
    <scope>NUCLEOTIDE SEQUENCE [LARGE SCALE GENOMIC DNA]</scope>
    <source>
        <strain evidence="5 6">JCM 12398</strain>
    </source>
</reference>
<keyword evidence="1 5" id="KW-0489">Methyltransferase</keyword>
<feature type="domain" description="Methyltransferase" evidence="4">
    <location>
        <begin position="46"/>
        <end position="140"/>
    </location>
</feature>
<proteinExistence type="predicted"/>
<dbReference type="SUPFAM" id="SSF53335">
    <property type="entry name" value="S-adenosyl-L-methionine-dependent methyltransferases"/>
    <property type="match status" value="1"/>
</dbReference>
<dbReference type="CDD" id="cd02440">
    <property type="entry name" value="AdoMet_MTases"/>
    <property type="match status" value="1"/>
</dbReference>
<evidence type="ECO:0000256" key="1">
    <source>
        <dbReference type="ARBA" id="ARBA00022603"/>
    </source>
</evidence>
<sequence>MPDAVFGDPRLAAVYDALDAGPNEHGRSDLEVYERLVVDELGARTVLDIGCGTGTFALMLAARGLEVTGVDPAAASVDVARAKPGADAVRWVVGTADAPTASAGRFDVVTMTANVAQVFLDDLDWHAVLVAARRALRPGGTLVFESRRPERRAWEGWTRDETRQVVDVPHEGAVEEWVEVTDVDGQFVTFESPTIFHRDGVRIESTSTLRFRPREAIERSLAAAGLELVDVRDAPDRPGREWVYLARRSPRPAG</sequence>
<accession>A0ABN1YTA3</accession>
<organism evidence="5 6">
    <name type="scientific">Agrococcus citreus</name>
    <dbReference type="NCBI Taxonomy" id="84643"/>
    <lineage>
        <taxon>Bacteria</taxon>
        <taxon>Bacillati</taxon>
        <taxon>Actinomycetota</taxon>
        <taxon>Actinomycetes</taxon>
        <taxon>Micrococcales</taxon>
        <taxon>Microbacteriaceae</taxon>
        <taxon>Agrococcus</taxon>
    </lineage>
</organism>
<evidence type="ECO:0000313" key="5">
    <source>
        <dbReference type="EMBL" id="GAA1420677.1"/>
    </source>
</evidence>
<dbReference type="Proteomes" id="UP001501266">
    <property type="component" value="Unassembled WGS sequence"/>
</dbReference>
<name>A0ABN1YTA3_9MICO</name>
<comment type="caution">
    <text evidence="5">The sequence shown here is derived from an EMBL/GenBank/DDBJ whole genome shotgun (WGS) entry which is preliminary data.</text>
</comment>
<dbReference type="GO" id="GO:0032259">
    <property type="term" value="P:methylation"/>
    <property type="evidence" value="ECO:0007669"/>
    <property type="project" value="UniProtKB-KW"/>
</dbReference>
<protein>
    <submittedName>
        <fullName evidence="5">Class I SAM-dependent methyltransferase</fullName>
    </submittedName>
</protein>
<dbReference type="InterPro" id="IPR029063">
    <property type="entry name" value="SAM-dependent_MTases_sf"/>
</dbReference>
<dbReference type="InterPro" id="IPR041698">
    <property type="entry name" value="Methyltransf_25"/>
</dbReference>
<dbReference type="PANTHER" id="PTHR43464:SF19">
    <property type="entry name" value="UBIQUINONE BIOSYNTHESIS O-METHYLTRANSFERASE, MITOCHONDRIAL"/>
    <property type="match status" value="1"/>
</dbReference>
<evidence type="ECO:0000313" key="6">
    <source>
        <dbReference type="Proteomes" id="UP001501266"/>
    </source>
</evidence>
<keyword evidence="3" id="KW-0949">S-adenosyl-L-methionine</keyword>
<evidence type="ECO:0000259" key="4">
    <source>
        <dbReference type="Pfam" id="PF13649"/>
    </source>
</evidence>
<evidence type="ECO:0000256" key="2">
    <source>
        <dbReference type="ARBA" id="ARBA00022679"/>
    </source>
</evidence>
<keyword evidence="2" id="KW-0808">Transferase</keyword>
<dbReference type="Gene3D" id="3.40.50.150">
    <property type="entry name" value="Vaccinia Virus protein VP39"/>
    <property type="match status" value="1"/>
</dbReference>
<keyword evidence="6" id="KW-1185">Reference proteome</keyword>
<dbReference type="Pfam" id="PF13649">
    <property type="entry name" value="Methyltransf_25"/>
    <property type="match status" value="1"/>
</dbReference>